<dbReference type="GO" id="GO:0005829">
    <property type="term" value="C:cytosol"/>
    <property type="evidence" value="ECO:0007669"/>
    <property type="project" value="TreeGrafter"/>
</dbReference>
<dbReference type="FunFam" id="3.30.450.40:FF:000008">
    <property type="entry name" value="GAF domain-containing proteins"/>
    <property type="match status" value="1"/>
</dbReference>
<comment type="caution">
    <text evidence="3">The sequence shown here is derived from an EMBL/GenBank/DDBJ whole genome shotgun (WGS) entry which is preliminary data.</text>
</comment>
<evidence type="ECO:0000256" key="1">
    <source>
        <dbReference type="ARBA" id="ARBA00038454"/>
    </source>
</evidence>
<reference evidence="3 4" key="1">
    <citation type="submission" date="2019-08" db="EMBL/GenBank/DDBJ databases">
        <title>In-depth cultivation of the pig gut microbiome towards novel bacterial diversity and tailored functional studies.</title>
        <authorList>
            <person name="Wylensek D."/>
            <person name="Hitch T.C.A."/>
            <person name="Clavel T."/>
        </authorList>
    </citation>
    <scope>NUCLEOTIDE SEQUENCE [LARGE SCALE GENOMIC DNA]</scope>
    <source>
        <strain evidence="3 4">Oil-RF-744-WCA-WT-10</strain>
    </source>
</reference>
<dbReference type="Pfam" id="PF13185">
    <property type="entry name" value="GAF_2"/>
    <property type="match status" value="1"/>
</dbReference>
<dbReference type="EMBL" id="VULT01000018">
    <property type="protein sequence ID" value="MSS18261.1"/>
    <property type="molecule type" value="Genomic_DNA"/>
</dbReference>
<gene>
    <name evidence="3" type="ORF">FYJ29_10890</name>
</gene>
<dbReference type="InterPro" id="IPR029016">
    <property type="entry name" value="GAF-like_dom_sf"/>
</dbReference>
<dbReference type="Proteomes" id="UP000483362">
    <property type="component" value="Unassembled WGS sequence"/>
</dbReference>
<dbReference type="InterPro" id="IPR051330">
    <property type="entry name" value="Phosphatase_reg/MetRdx"/>
</dbReference>
<organism evidence="3 4">
    <name type="scientific">Sodaliphilus pleomorphus</name>
    <dbReference type="NCBI Taxonomy" id="2606626"/>
    <lineage>
        <taxon>Bacteria</taxon>
        <taxon>Pseudomonadati</taxon>
        <taxon>Bacteroidota</taxon>
        <taxon>Bacteroidia</taxon>
        <taxon>Bacteroidales</taxon>
        <taxon>Muribaculaceae</taxon>
        <taxon>Sodaliphilus</taxon>
    </lineage>
</organism>
<evidence type="ECO:0000313" key="4">
    <source>
        <dbReference type="Proteomes" id="UP000483362"/>
    </source>
</evidence>
<proteinExistence type="inferred from homology"/>
<feature type="domain" description="GAF" evidence="2">
    <location>
        <begin position="48"/>
        <end position="157"/>
    </location>
</feature>
<dbReference type="InterPro" id="IPR003018">
    <property type="entry name" value="GAF"/>
</dbReference>
<sequence>MENIVSNSRAAHKHVLYRQAAQQVASLISGVDNPVGALANVTAVLNDTFSHYLWVGFYRVDGDVLKLDVFQGSPACYTIARGKGVCGTAWAMATTLIVPDVHNFPGHIACSSLSRSEIVVPVVREGRVVAVIDVDSDSLDAFDMADREGLEKIAAIVEPLL</sequence>
<dbReference type="RefSeq" id="WP_154326824.1">
    <property type="nucleotide sequence ID" value="NZ_CP045696.1"/>
</dbReference>
<evidence type="ECO:0000313" key="3">
    <source>
        <dbReference type="EMBL" id="MSS18261.1"/>
    </source>
</evidence>
<comment type="similarity">
    <text evidence="1">Belongs to the free Met sulfoxide reductase family.</text>
</comment>
<dbReference type="GO" id="GO:0033745">
    <property type="term" value="F:L-methionine-(R)-S-oxide reductase activity"/>
    <property type="evidence" value="ECO:0007669"/>
    <property type="project" value="TreeGrafter"/>
</dbReference>
<name>A0A6L5XFJ4_9BACT</name>
<dbReference type="PANTHER" id="PTHR21021">
    <property type="entry name" value="GAF/PUTATIVE CYTOSKELETAL PROTEIN"/>
    <property type="match status" value="1"/>
</dbReference>
<keyword evidence="4" id="KW-1185">Reference proteome</keyword>
<dbReference type="SUPFAM" id="SSF55781">
    <property type="entry name" value="GAF domain-like"/>
    <property type="match status" value="1"/>
</dbReference>
<dbReference type="AlphaFoldDB" id="A0A6L5XFJ4"/>
<dbReference type="PANTHER" id="PTHR21021:SF15">
    <property type="entry name" value="FREE METHIONINE-R-SULFOXIDE REDUCTASE"/>
    <property type="match status" value="1"/>
</dbReference>
<protein>
    <submittedName>
        <fullName evidence="3">GAF domain-containing protein</fullName>
    </submittedName>
</protein>
<dbReference type="Gene3D" id="3.30.450.40">
    <property type="match status" value="1"/>
</dbReference>
<evidence type="ECO:0000259" key="2">
    <source>
        <dbReference type="Pfam" id="PF13185"/>
    </source>
</evidence>
<accession>A0A6L5XFJ4</accession>